<comment type="caution">
    <text evidence="1">Lacks conserved residue(s) required for the propagation of feature annotation.</text>
</comment>
<dbReference type="RefSeq" id="WP_117318852.1">
    <property type="nucleotide sequence ID" value="NZ_CP031769.1"/>
</dbReference>
<dbReference type="PANTHER" id="PTHR36112">
    <property type="entry name" value="RIBOSOMAL RNA SMALL SUBUNIT METHYLTRANSFERASE J"/>
    <property type="match status" value="1"/>
</dbReference>
<name>A0A346NSU0_9ALTE</name>
<dbReference type="PANTHER" id="PTHR36112:SF1">
    <property type="entry name" value="RIBOSOMAL RNA SMALL SUBUNIT METHYLTRANSFERASE J"/>
    <property type="match status" value="1"/>
</dbReference>
<dbReference type="InterPro" id="IPR007536">
    <property type="entry name" value="16SrRNA_methylTrfase_J"/>
</dbReference>
<keyword evidence="1 2" id="KW-0808">Transferase</keyword>
<dbReference type="KEGG" id="salm:D0Y50_18615"/>
<feature type="binding site" evidence="1">
    <location>
        <position position="170"/>
    </location>
    <ligand>
        <name>S-adenosyl-L-methionine</name>
        <dbReference type="ChEBI" id="CHEBI:59789"/>
    </ligand>
</feature>
<dbReference type="SUPFAM" id="SSF53335">
    <property type="entry name" value="S-adenosyl-L-methionine-dependent methyltransferases"/>
    <property type="match status" value="1"/>
</dbReference>
<dbReference type="Gene3D" id="3.40.50.150">
    <property type="entry name" value="Vaccinia Virus protein VP39"/>
    <property type="match status" value="1"/>
</dbReference>
<comment type="function">
    <text evidence="1">Specifically methylates the guanosine in position 1516 of 16S rRNA.</text>
</comment>
<dbReference type="InterPro" id="IPR029063">
    <property type="entry name" value="SAM-dependent_MTases_sf"/>
</dbReference>
<feature type="binding site" evidence="1">
    <location>
        <begin position="118"/>
        <end position="119"/>
    </location>
    <ligand>
        <name>S-adenosyl-L-methionine</name>
        <dbReference type="ChEBI" id="CHEBI:59789"/>
    </ligand>
</feature>
<sequence>MPDFPFYVVESSPQASELAARWGFSLVTSAPAGLGLVMEDDCLQLMDFAEPRQQGVMVDFLSGASEYRRAHGGGKKEPIAKAIGLKGLTAPVVIDATPGLGRDAFVLAGLGCQVYLIERSPIVAALLEDGIRRLHAHNHELAARFTLVHGNSIDVLQNWPYTQVHTVYLDPMFPHRKKSALVKKEMKVFQALLGADSDADELLSPALALAQKRVVVKRPNSAPYLANTPASMAITSKKHRFDVYLTHQ</sequence>
<feature type="binding site" evidence="1">
    <location>
        <begin position="102"/>
        <end position="103"/>
    </location>
    <ligand>
        <name>S-adenosyl-L-methionine</name>
        <dbReference type="ChEBI" id="CHEBI:59789"/>
    </ligand>
</feature>
<dbReference type="GO" id="GO:0005737">
    <property type="term" value="C:cytoplasm"/>
    <property type="evidence" value="ECO:0007669"/>
    <property type="project" value="UniProtKB-SubCell"/>
</dbReference>
<evidence type="ECO:0000313" key="3">
    <source>
        <dbReference type="Proteomes" id="UP000262073"/>
    </source>
</evidence>
<keyword evidence="1" id="KW-0949">S-adenosyl-L-methionine</keyword>
<dbReference type="EMBL" id="CP031769">
    <property type="protein sequence ID" value="AXR08597.1"/>
    <property type="molecule type" value="Genomic_DNA"/>
</dbReference>
<evidence type="ECO:0000256" key="1">
    <source>
        <dbReference type="HAMAP-Rule" id="MF_01523"/>
    </source>
</evidence>
<comment type="catalytic activity">
    <reaction evidence="1">
        <text>guanosine(1516) in 16S rRNA + S-adenosyl-L-methionine = N(2)-methylguanosine(1516) in 16S rRNA + S-adenosyl-L-homocysteine + H(+)</text>
        <dbReference type="Rhea" id="RHEA:43220"/>
        <dbReference type="Rhea" id="RHEA-COMP:10412"/>
        <dbReference type="Rhea" id="RHEA-COMP:10413"/>
        <dbReference type="ChEBI" id="CHEBI:15378"/>
        <dbReference type="ChEBI" id="CHEBI:57856"/>
        <dbReference type="ChEBI" id="CHEBI:59789"/>
        <dbReference type="ChEBI" id="CHEBI:74269"/>
        <dbReference type="ChEBI" id="CHEBI:74481"/>
        <dbReference type="EC" id="2.1.1.242"/>
    </reaction>
</comment>
<evidence type="ECO:0000313" key="2">
    <source>
        <dbReference type="EMBL" id="AXR08597.1"/>
    </source>
</evidence>
<keyword evidence="1" id="KW-0698">rRNA processing</keyword>
<comment type="subcellular location">
    <subcellularLocation>
        <location evidence="1">Cytoplasm</location>
    </subcellularLocation>
</comment>
<comment type="similarity">
    <text evidence="1">Belongs to the methyltransferase superfamily. RsmJ family.</text>
</comment>
<organism evidence="2 3">
    <name type="scientific">Salinimonas sediminis</name>
    <dbReference type="NCBI Taxonomy" id="2303538"/>
    <lineage>
        <taxon>Bacteria</taxon>
        <taxon>Pseudomonadati</taxon>
        <taxon>Pseudomonadota</taxon>
        <taxon>Gammaproteobacteria</taxon>
        <taxon>Alteromonadales</taxon>
        <taxon>Alteromonadaceae</taxon>
        <taxon>Alteromonas/Salinimonas group</taxon>
        <taxon>Salinimonas</taxon>
    </lineage>
</organism>
<dbReference type="AlphaFoldDB" id="A0A346NSU0"/>
<dbReference type="EC" id="2.1.1.242" evidence="1"/>
<dbReference type="OrthoDB" id="3191794at2"/>
<dbReference type="Proteomes" id="UP000262073">
    <property type="component" value="Chromosome"/>
</dbReference>
<gene>
    <name evidence="1" type="primary">rsmJ</name>
    <name evidence="2" type="ORF">D0Y50_18615</name>
</gene>
<keyword evidence="3" id="KW-1185">Reference proteome</keyword>
<protein>
    <recommendedName>
        <fullName evidence="1">Ribosomal RNA small subunit methyltransferase J</fullName>
        <ecNumber evidence="1">2.1.1.242</ecNumber>
    </recommendedName>
    <alternativeName>
        <fullName evidence="1">16S rRNA m2G1516 methyltransferase</fullName>
    </alternativeName>
    <alternativeName>
        <fullName evidence="1">rRNA (guanine-N(2)-)-methyltransferase</fullName>
    </alternativeName>
</protein>
<keyword evidence="1" id="KW-0963">Cytoplasm</keyword>
<dbReference type="GO" id="GO:0008990">
    <property type="term" value="F:rRNA (guanine-N2-)-methyltransferase activity"/>
    <property type="evidence" value="ECO:0007669"/>
    <property type="project" value="UniProtKB-UniRule"/>
</dbReference>
<dbReference type="HAMAP" id="MF_01523">
    <property type="entry name" value="16SrRNA_methyltr_J"/>
    <property type="match status" value="1"/>
</dbReference>
<accession>A0A346NSU0</accession>
<keyword evidence="1 2" id="KW-0489">Methyltransferase</keyword>
<reference evidence="2 3" key="1">
    <citation type="submission" date="2018-08" db="EMBL/GenBank/DDBJ databases">
        <title>Salinimonas sediminis sp. nov., a piezophilic bacterium isolated from a deep-sea sediment sample from the New Britain Trench.</title>
        <authorList>
            <person name="Cao J."/>
        </authorList>
    </citation>
    <scope>NUCLEOTIDE SEQUENCE [LARGE SCALE GENOMIC DNA]</scope>
    <source>
        <strain evidence="2 3">N102</strain>
    </source>
</reference>
<proteinExistence type="inferred from homology"/>
<dbReference type="Pfam" id="PF04445">
    <property type="entry name" value="SAM_MT"/>
    <property type="match status" value="1"/>
</dbReference>